<protein>
    <submittedName>
        <fullName evidence="2">Uncharacterized protein</fullName>
    </submittedName>
</protein>
<sequence>MYPPVRRSCSDSPTPSLLYVVPIASGVRSRSPSQRYFGHYARASSELRSSRYAAALMIAIGVALRDAWRKSCPEIKKASSS</sequence>
<keyword evidence="1" id="KW-1185">Reference proteome</keyword>
<evidence type="ECO:0000313" key="2">
    <source>
        <dbReference type="RefSeq" id="XP_033464560.1"/>
    </source>
</evidence>
<reference evidence="2" key="3">
    <citation type="submission" date="2025-08" db="UniProtKB">
        <authorList>
            <consortium name="RefSeq"/>
        </authorList>
    </citation>
    <scope>IDENTIFICATION</scope>
    <source>
        <strain evidence="2">CBS 342.82</strain>
    </source>
</reference>
<reference evidence="2" key="1">
    <citation type="submission" date="2020-01" db="EMBL/GenBank/DDBJ databases">
        <authorList>
            <consortium name="DOE Joint Genome Institute"/>
            <person name="Haridas S."/>
            <person name="Albert R."/>
            <person name="Binder M."/>
            <person name="Bloem J."/>
            <person name="Labutti K."/>
            <person name="Salamov A."/>
            <person name="Andreopoulos B."/>
            <person name="Baker S.E."/>
            <person name="Barry K."/>
            <person name="Bills G."/>
            <person name="Bluhm B.H."/>
            <person name="Cannon C."/>
            <person name="Castanera R."/>
            <person name="Culley D.E."/>
            <person name="Daum C."/>
            <person name="Ezra D."/>
            <person name="Gonzalez J.B."/>
            <person name="Henrissat B."/>
            <person name="Kuo A."/>
            <person name="Liang C."/>
            <person name="Lipzen A."/>
            <person name="Lutzoni F."/>
            <person name="Magnuson J."/>
            <person name="Mondo S."/>
            <person name="Nolan M."/>
            <person name="Ohm R."/>
            <person name="Pangilinan J."/>
            <person name="Park H.-J."/>
            <person name="Ramirez L."/>
            <person name="Alfaro M."/>
            <person name="Sun H."/>
            <person name="Tritt A."/>
            <person name="Yoshinaga Y."/>
            <person name="Zwiers L.-H."/>
            <person name="Turgeon B.G."/>
            <person name="Goodwin S.B."/>
            <person name="Spatafora J.W."/>
            <person name="Crous P.W."/>
            <person name="Grigoriev I.V."/>
        </authorList>
    </citation>
    <scope>NUCLEOTIDE SEQUENCE</scope>
    <source>
        <strain evidence="2">CBS 342.82</strain>
    </source>
</reference>
<name>A0A6J3MIJ6_9PEZI</name>
<organism evidence="2">
    <name type="scientific">Dissoconium aciculare CBS 342.82</name>
    <dbReference type="NCBI Taxonomy" id="1314786"/>
    <lineage>
        <taxon>Eukaryota</taxon>
        <taxon>Fungi</taxon>
        <taxon>Dikarya</taxon>
        <taxon>Ascomycota</taxon>
        <taxon>Pezizomycotina</taxon>
        <taxon>Dothideomycetes</taxon>
        <taxon>Dothideomycetidae</taxon>
        <taxon>Mycosphaerellales</taxon>
        <taxon>Dissoconiaceae</taxon>
        <taxon>Dissoconium</taxon>
    </lineage>
</organism>
<proteinExistence type="predicted"/>
<evidence type="ECO:0000313" key="1">
    <source>
        <dbReference type="Proteomes" id="UP000504637"/>
    </source>
</evidence>
<accession>A0A6J3MIJ6</accession>
<dbReference type="RefSeq" id="XP_033464560.1">
    <property type="nucleotide sequence ID" value="XM_033599538.1"/>
</dbReference>
<gene>
    <name evidence="2" type="ORF">K489DRAFT_19235</name>
</gene>
<dbReference type="AlphaFoldDB" id="A0A6J3MIJ6"/>
<dbReference type="GeneID" id="54357337"/>
<dbReference type="Proteomes" id="UP000504637">
    <property type="component" value="Unplaced"/>
</dbReference>
<reference evidence="2" key="2">
    <citation type="submission" date="2020-04" db="EMBL/GenBank/DDBJ databases">
        <authorList>
            <consortium name="NCBI Genome Project"/>
        </authorList>
    </citation>
    <scope>NUCLEOTIDE SEQUENCE</scope>
    <source>
        <strain evidence="2">CBS 342.82</strain>
    </source>
</reference>